<reference evidence="1" key="1">
    <citation type="submission" date="2014-11" db="EMBL/GenBank/DDBJ databases">
        <authorList>
            <person name="Amaro Gonzalez C."/>
        </authorList>
    </citation>
    <scope>NUCLEOTIDE SEQUENCE</scope>
</reference>
<organism evidence="1">
    <name type="scientific">Anguilla anguilla</name>
    <name type="common">European freshwater eel</name>
    <name type="synonym">Muraena anguilla</name>
    <dbReference type="NCBI Taxonomy" id="7936"/>
    <lineage>
        <taxon>Eukaryota</taxon>
        <taxon>Metazoa</taxon>
        <taxon>Chordata</taxon>
        <taxon>Craniata</taxon>
        <taxon>Vertebrata</taxon>
        <taxon>Euteleostomi</taxon>
        <taxon>Actinopterygii</taxon>
        <taxon>Neopterygii</taxon>
        <taxon>Teleostei</taxon>
        <taxon>Anguilliformes</taxon>
        <taxon>Anguillidae</taxon>
        <taxon>Anguilla</taxon>
    </lineage>
</organism>
<evidence type="ECO:0000313" key="1">
    <source>
        <dbReference type="EMBL" id="JAH94643.1"/>
    </source>
</evidence>
<name>A0A0E9WYW2_ANGAN</name>
<reference evidence="1" key="2">
    <citation type="journal article" date="2015" name="Fish Shellfish Immunol.">
        <title>Early steps in the European eel (Anguilla anguilla)-Vibrio vulnificus interaction in the gills: Role of the RtxA13 toxin.</title>
        <authorList>
            <person name="Callol A."/>
            <person name="Pajuelo D."/>
            <person name="Ebbesson L."/>
            <person name="Teles M."/>
            <person name="MacKenzie S."/>
            <person name="Amaro C."/>
        </authorList>
    </citation>
    <scope>NUCLEOTIDE SEQUENCE</scope>
</reference>
<sequence length="61" mass="6838">MYQGHWKWDNNLTIGKGGWHTASGSCFVLHERRTSTGEHLAFVMIEMAKHQSKACPVAPTP</sequence>
<proteinExistence type="predicted"/>
<dbReference type="AlphaFoldDB" id="A0A0E9WYW2"/>
<dbReference type="EMBL" id="GBXM01013934">
    <property type="protein sequence ID" value="JAH94643.1"/>
    <property type="molecule type" value="Transcribed_RNA"/>
</dbReference>
<accession>A0A0E9WYW2</accession>
<protein>
    <submittedName>
        <fullName evidence="1">Uncharacterized protein</fullName>
    </submittedName>
</protein>